<gene>
    <name evidence="1" type="ORF">BDR25DRAFT_392498</name>
</gene>
<accession>A0ACB6R207</accession>
<dbReference type="Proteomes" id="UP000799755">
    <property type="component" value="Unassembled WGS sequence"/>
</dbReference>
<name>A0ACB6R207_9PLEO</name>
<evidence type="ECO:0000313" key="1">
    <source>
        <dbReference type="EMBL" id="KAF2473293.1"/>
    </source>
</evidence>
<proteinExistence type="predicted"/>
<comment type="caution">
    <text evidence="1">The sequence shown here is derived from an EMBL/GenBank/DDBJ whole genome shotgun (WGS) entry which is preliminary data.</text>
</comment>
<organism evidence="1 2">
    <name type="scientific">Lindgomyces ingoldianus</name>
    <dbReference type="NCBI Taxonomy" id="673940"/>
    <lineage>
        <taxon>Eukaryota</taxon>
        <taxon>Fungi</taxon>
        <taxon>Dikarya</taxon>
        <taxon>Ascomycota</taxon>
        <taxon>Pezizomycotina</taxon>
        <taxon>Dothideomycetes</taxon>
        <taxon>Pleosporomycetidae</taxon>
        <taxon>Pleosporales</taxon>
        <taxon>Lindgomycetaceae</taxon>
        <taxon>Lindgomyces</taxon>
    </lineage>
</organism>
<protein>
    <submittedName>
        <fullName evidence="1">Uncharacterized protein</fullName>
    </submittedName>
</protein>
<keyword evidence="2" id="KW-1185">Reference proteome</keyword>
<reference evidence="1" key="1">
    <citation type="journal article" date="2020" name="Stud. Mycol.">
        <title>101 Dothideomycetes genomes: a test case for predicting lifestyles and emergence of pathogens.</title>
        <authorList>
            <person name="Haridas S."/>
            <person name="Albert R."/>
            <person name="Binder M."/>
            <person name="Bloem J."/>
            <person name="Labutti K."/>
            <person name="Salamov A."/>
            <person name="Andreopoulos B."/>
            <person name="Baker S."/>
            <person name="Barry K."/>
            <person name="Bills G."/>
            <person name="Bluhm B."/>
            <person name="Cannon C."/>
            <person name="Castanera R."/>
            <person name="Culley D."/>
            <person name="Daum C."/>
            <person name="Ezra D."/>
            <person name="Gonzalez J."/>
            <person name="Henrissat B."/>
            <person name="Kuo A."/>
            <person name="Liang C."/>
            <person name="Lipzen A."/>
            <person name="Lutzoni F."/>
            <person name="Magnuson J."/>
            <person name="Mondo S."/>
            <person name="Nolan M."/>
            <person name="Ohm R."/>
            <person name="Pangilinan J."/>
            <person name="Park H.-J."/>
            <person name="Ramirez L."/>
            <person name="Alfaro M."/>
            <person name="Sun H."/>
            <person name="Tritt A."/>
            <person name="Yoshinaga Y."/>
            <person name="Zwiers L.-H."/>
            <person name="Turgeon B."/>
            <person name="Goodwin S."/>
            <person name="Spatafora J."/>
            <person name="Crous P."/>
            <person name="Grigoriev I."/>
        </authorList>
    </citation>
    <scope>NUCLEOTIDE SEQUENCE</scope>
    <source>
        <strain evidence="1">ATCC 200398</strain>
    </source>
</reference>
<dbReference type="EMBL" id="MU003500">
    <property type="protein sequence ID" value="KAF2473293.1"/>
    <property type="molecule type" value="Genomic_DNA"/>
</dbReference>
<evidence type="ECO:0000313" key="2">
    <source>
        <dbReference type="Proteomes" id="UP000799755"/>
    </source>
</evidence>
<sequence length="377" mass="42077">MTLYQSASFAASDPIKRCEYFTPQSYHLVGSSKSSIRKDQKMDGKSSRPRSTAAKAPCVFKSNGMTDLQNVIDKQTSVHTLLLTAYNRILTFRSKNLVEQQKRLRKPSTRNCMNRVRKHDASLVGLNDCAPVRTTHTENSSKLSTLFGYHDELFTSRKYKGMVRKTVKLSIRSRKRQSSEGLGRFNTAISSNSGGSVSLMFNKIGDIIFSRLRKSNSIGETLKLYFQVDPILIGVLQEQVYGRNYSLDYRGALITGRSKDLLLVLGKINSLQIHYLNVMNTDDVRIVLGNIFDGQNDSVSNMYVIGITSSLHSCCLPLAILTRSISVFRIYDLYTCETPNSLGNFAQLPASTQAITSGLPHIHISFDIGATAPNEYI</sequence>